<evidence type="ECO:0000256" key="1">
    <source>
        <dbReference type="SAM" id="Phobius"/>
    </source>
</evidence>
<dbReference type="Gene3D" id="1.20.5.160">
    <property type="entry name" value="Bacterial aa3 type cytochrome c oxidase subunit IV"/>
    <property type="match status" value="1"/>
</dbReference>
<sequence>MAEQEMKAANETYSGFISLLKVGSIITIVTTVVVVLLIAS</sequence>
<comment type="caution">
    <text evidence="2">The sequence shown here is derived from an EMBL/GenBank/DDBJ whole genome shotgun (WGS) entry which is preliminary data.</text>
</comment>
<keyword evidence="1" id="KW-1133">Transmembrane helix</keyword>
<keyword evidence="1" id="KW-0812">Transmembrane</keyword>
<evidence type="ECO:0000313" key="2">
    <source>
        <dbReference type="EMBL" id="MBY4636952.1"/>
    </source>
</evidence>
<reference evidence="2" key="1">
    <citation type="submission" date="2021-08" db="EMBL/GenBank/DDBJ databases">
        <title>Sphingopyxis panaciterrulae sp. nov., isolated from the surface water of the Yellow Sea.</title>
        <authorList>
            <person name="Gao Z."/>
            <person name="Zhang D."/>
            <person name="Zhang A."/>
        </authorList>
    </citation>
    <scope>NUCLEOTIDE SEQUENCE</scope>
    <source>
        <strain evidence="2">XHP0097</strain>
    </source>
</reference>
<gene>
    <name evidence="2" type="ORF">K5P26_07355</name>
</gene>
<evidence type="ECO:0000313" key="3">
    <source>
        <dbReference type="Proteomes" id="UP001166571"/>
    </source>
</evidence>
<feature type="transmembrane region" description="Helical" evidence="1">
    <location>
        <begin position="16"/>
        <end position="39"/>
    </location>
</feature>
<dbReference type="InterPro" id="IPR036596">
    <property type="entry name" value="Cyt-C_aa3_sf"/>
</dbReference>
<accession>A0ABS7MD63</accession>
<keyword evidence="1" id="KW-0472">Membrane</keyword>
<dbReference type="RefSeq" id="WP_201925087.1">
    <property type="nucleotide sequence ID" value="NZ_JAERPO010000001.1"/>
</dbReference>
<name>A0ABS7MD63_9SPHN</name>
<organism evidence="2 3">
    <name type="scientific">Sphingopyxis jiangsuensis</name>
    <dbReference type="NCBI Taxonomy" id="2871171"/>
    <lineage>
        <taxon>Bacteria</taxon>
        <taxon>Pseudomonadati</taxon>
        <taxon>Pseudomonadota</taxon>
        <taxon>Alphaproteobacteria</taxon>
        <taxon>Sphingomonadales</taxon>
        <taxon>Sphingomonadaceae</taxon>
        <taxon>Sphingopyxis</taxon>
    </lineage>
</organism>
<keyword evidence="3" id="KW-1185">Reference proteome</keyword>
<protein>
    <submittedName>
        <fullName evidence="2">Aa3-type cytochrome c oxidase subunit IV</fullName>
    </submittedName>
</protein>
<dbReference type="Proteomes" id="UP001166571">
    <property type="component" value="Unassembled WGS sequence"/>
</dbReference>
<dbReference type="EMBL" id="JAILXK010000001">
    <property type="protein sequence ID" value="MBY4636952.1"/>
    <property type="molecule type" value="Genomic_DNA"/>
</dbReference>
<proteinExistence type="predicted"/>
<dbReference type="SUPFAM" id="SSF81469">
    <property type="entry name" value="Bacterial aa3 type cytochrome c oxidase subunit IV"/>
    <property type="match status" value="1"/>
</dbReference>